<evidence type="ECO:0000313" key="13">
    <source>
        <dbReference type="Proteomes" id="UP001596116"/>
    </source>
</evidence>
<reference evidence="12 13" key="1">
    <citation type="submission" date="2024-09" db="EMBL/GenBank/DDBJ databases">
        <authorList>
            <person name="Zhang Z.-H."/>
        </authorList>
    </citation>
    <scope>NUCLEOTIDE SEQUENCE [LARGE SCALE GENOMIC DNA]</scope>
    <source>
        <strain evidence="12 13">HHTR114</strain>
    </source>
</reference>
<dbReference type="CDD" id="cd03469">
    <property type="entry name" value="Rieske_RO_Alpha_N"/>
    <property type="match status" value="1"/>
</dbReference>
<gene>
    <name evidence="12" type="ORF">ACFMB1_08220</name>
</gene>
<evidence type="ECO:0000256" key="3">
    <source>
        <dbReference type="ARBA" id="ARBA00022714"/>
    </source>
</evidence>
<dbReference type="PANTHER" id="PTHR21266:SF32">
    <property type="entry name" value="CHOLESTEROL 7-DESATURASE NVD"/>
    <property type="match status" value="1"/>
</dbReference>
<evidence type="ECO:0000256" key="8">
    <source>
        <dbReference type="ARBA" id="ARBA00023014"/>
    </source>
</evidence>
<comment type="caution">
    <text evidence="12">The sequence shown here is derived from an EMBL/GenBank/DDBJ whole genome shotgun (WGS) entry which is preliminary data.</text>
</comment>
<evidence type="ECO:0000259" key="11">
    <source>
        <dbReference type="PROSITE" id="PS51296"/>
    </source>
</evidence>
<keyword evidence="7" id="KW-0408">Iron</keyword>
<keyword evidence="2" id="KW-0812">Transmembrane</keyword>
<feature type="domain" description="Rieske" evidence="11">
    <location>
        <begin position="30"/>
        <end position="132"/>
    </location>
</feature>
<evidence type="ECO:0000256" key="5">
    <source>
        <dbReference type="ARBA" id="ARBA00022989"/>
    </source>
</evidence>
<dbReference type="InterPro" id="IPR036922">
    <property type="entry name" value="Rieske_2Fe-2S_sf"/>
</dbReference>
<evidence type="ECO:0000256" key="2">
    <source>
        <dbReference type="ARBA" id="ARBA00022692"/>
    </source>
</evidence>
<organism evidence="12 13">
    <name type="scientific">Hyphococcus aureus</name>
    <dbReference type="NCBI Taxonomy" id="2666033"/>
    <lineage>
        <taxon>Bacteria</taxon>
        <taxon>Pseudomonadati</taxon>
        <taxon>Pseudomonadota</taxon>
        <taxon>Alphaproteobacteria</taxon>
        <taxon>Parvularculales</taxon>
        <taxon>Parvularculaceae</taxon>
        <taxon>Hyphococcus</taxon>
    </lineage>
</organism>
<name>A0ABW1KYK3_9PROT</name>
<keyword evidence="6" id="KW-0560">Oxidoreductase</keyword>
<evidence type="ECO:0000256" key="10">
    <source>
        <dbReference type="SAM" id="MobiDB-lite"/>
    </source>
</evidence>
<evidence type="ECO:0000256" key="7">
    <source>
        <dbReference type="ARBA" id="ARBA00023004"/>
    </source>
</evidence>
<proteinExistence type="predicted"/>
<dbReference type="InterPro" id="IPR017941">
    <property type="entry name" value="Rieske_2Fe-2S"/>
</dbReference>
<dbReference type="SUPFAM" id="SSF50022">
    <property type="entry name" value="ISP domain"/>
    <property type="match status" value="1"/>
</dbReference>
<dbReference type="Pfam" id="PF00355">
    <property type="entry name" value="Rieske"/>
    <property type="match status" value="1"/>
</dbReference>
<keyword evidence="4" id="KW-0479">Metal-binding</keyword>
<comment type="subcellular location">
    <subcellularLocation>
        <location evidence="1">Membrane</location>
    </subcellularLocation>
</comment>
<dbReference type="InterPro" id="IPR050584">
    <property type="entry name" value="Cholesterol_7-desaturase"/>
</dbReference>
<keyword evidence="9" id="KW-0472">Membrane</keyword>
<dbReference type="Gene3D" id="2.102.10.10">
    <property type="entry name" value="Rieske [2Fe-2S] iron-sulphur domain"/>
    <property type="match status" value="1"/>
</dbReference>
<feature type="compositionally biased region" description="Basic and acidic residues" evidence="10">
    <location>
        <begin position="1"/>
        <end position="12"/>
    </location>
</feature>
<keyword evidence="8" id="KW-0411">Iron-sulfur</keyword>
<evidence type="ECO:0000256" key="4">
    <source>
        <dbReference type="ARBA" id="ARBA00022723"/>
    </source>
</evidence>
<evidence type="ECO:0000256" key="9">
    <source>
        <dbReference type="ARBA" id="ARBA00023136"/>
    </source>
</evidence>
<sequence>MSQEQLNKDAFTRGKPMPRQGEAGGYDQNWYPIALSRDVREGEVFGTEFLNGRVIVIRDADGKAQVLSAYCRHLGADLSDADVVGGKVVCPFHKWGYDASGQCVETMTGDKPPEQARLFKFPTEESWGVVWAFNGLEPFYEAPHPDMMEEDADFEVEFNHMTNVDHFIPYSNSSDIQHLRAVHKIELEVDPQNVERWPGRMRYTQEMTMPGMPPMTQTVNIFGTNCLVFEGNMMGRHLYNMSAGKPLPGNRTLHTMMAATAKSTGAPGEDEMVKAIIQQGLAFGRQLFEEDDMVMRSIRFRQDTLTETDRMLMTFLRYVREFPRTDIACDMIS</sequence>
<keyword evidence="5" id="KW-1133">Transmembrane helix</keyword>
<keyword evidence="13" id="KW-1185">Reference proteome</keyword>
<evidence type="ECO:0000256" key="1">
    <source>
        <dbReference type="ARBA" id="ARBA00004370"/>
    </source>
</evidence>
<protein>
    <submittedName>
        <fullName evidence="12">Rieske 2Fe-2S domain-containing protein</fullName>
    </submittedName>
</protein>
<feature type="region of interest" description="Disordered" evidence="10">
    <location>
        <begin position="1"/>
        <end position="25"/>
    </location>
</feature>
<dbReference type="PROSITE" id="PS51296">
    <property type="entry name" value="RIESKE"/>
    <property type="match status" value="1"/>
</dbReference>
<evidence type="ECO:0000313" key="12">
    <source>
        <dbReference type="EMBL" id="MFC6035523.1"/>
    </source>
</evidence>
<accession>A0ABW1KYK3</accession>
<dbReference type="PANTHER" id="PTHR21266">
    <property type="entry name" value="IRON-SULFUR DOMAIN CONTAINING PROTEIN"/>
    <property type="match status" value="1"/>
</dbReference>
<dbReference type="RefSeq" id="WP_379879132.1">
    <property type="nucleotide sequence ID" value="NZ_JBHPON010000001.1"/>
</dbReference>
<evidence type="ECO:0000256" key="6">
    <source>
        <dbReference type="ARBA" id="ARBA00023002"/>
    </source>
</evidence>
<dbReference type="Proteomes" id="UP001596116">
    <property type="component" value="Unassembled WGS sequence"/>
</dbReference>
<keyword evidence="3" id="KW-0001">2Fe-2S</keyword>
<dbReference type="EMBL" id="JBHPON010000001">
    <property type="protein sequence ID" value="MFC6035523.1"/>
    <property type="molecule type" value="Genomic_DNA"/>
</dbReference>